<dbReference type="EMBL" id="MXPU01000040">
    <property type="protein sequence ID" value="OWO89696.1"/>
    <property type="molecule type" value="Genomic_DNA"/>
</dbReference>
<reference evidence="7 8" key="1">
    <citation type="submission" date="2017-03" db="EMBL/GenBank/DDBJ databases">
        <title>Genome of strain Rhizobium sp. CNPSo 668.</title>
        <authorList>
            <person name="Ribeiro R."/>
        </authorList>
    </citation>
    <scope>NUCLEOTIDE SEQUENCE [LARGE SCALE GENOMIC DNA]</scope>
    <source>
        <strain evidence="7 8">CNPSo 668</strain>
    </source>
</reference>
<keyword evidence="3 7" id="KW-0436">Ligase</keyword>
<dbReference type="Gene3D" id="3.30.470.30">
    <property type="entry name" value="DNA ligase/mRNA capping enzyme"/>
    <property type="match status" value="1"/>
</dbReference>
<dbReference type="InterPro" id="IPR012309">
    <property type="entry name" value="DNA_ligase_ATP-dep_C"/>
</dbReference>
<gene>
    <name evidence="7" type="ORF">B5E41_30105</name>
</gene>
<dbReference type="CDD" id="cd07906">
    <property type="entry name" value="Adenylation_DNA_ligase_LigD_LigC"/>
    <property type="match status" value="1"/>
</dbReference>
<dbReference type="GO" id="GO:0006281">
    <property type="term" value="P:DNA repair"/>
    <property type="evidence" value="ECO:0007669"/>
    <property type="project" value="InterPro"/>
</dbReference>
<dbReference type="GO" id="GO:0006310">
    <property type="term" value="P:DNA recombination"/>
    <property type="evidence" value="ECO:0007669"/>
    <property type="project" value="InterPro"/>
</dbReference>
<dbReference type="EC" id="6.5.1.1" evidence="2"/>
<feature type="domain" description="ATP-dependent DNA ligase family profile" evidence="6">
    <location>
        <begin position="154"/>
        <end position="276"/>
    </location>
</feature>
<accession>A0A246DKT0</accession>
<feature type="compositionally biased region" description="Basic residues" evidence="5">
    <location>
        <begin position="1"/>
        <end position="12"/>
    </location>
</feature>
<dbReference type="InterPro" id="IPR014146">
    <property type="entry name" value="LigD_ligase_dom"/>
</dbReference>
<dbReference type="AlphaFoldDB" id="A0A246DKT0"/>
<evidence type="ECO:0000256" key="1">
    <source>
        <dbReference type="ARBA" id="ARBA00007572"/>
    </source>
</evidence>
<dbReference type="CDD" id="cd07971">
    <property type="entry name" value="OBF_DNA_ligase_LigD"/>
    <property type="match status" value="1"/>
</dbReference>
<dbReference type="PANTHER" id="PTHR45674">
    <property type="entry name" value="DNA LIGASE 1/3 FAMILY MEMBER"/>
    <property type="match status" value="1"/>
</dbReference>
<evidence type="ECO:0000313" key="8">
    <source>
        <dbReference type="Proteomes" id="UP000197269"/>
    </source>
</evidence>
<dbReference type="GO" id="GO:0005524">
    <property type="term" value="F:ATP binding"/>
    <property type="evidence" value="ECO:0007669"/>
    <property type="project" value="InterPro"/>
</dbReference>
<dbReference type="Gene3D" id="3.30.1490.70">
    <property type="match status" value="1"/>
</dbReference>
<dbReference type="Proteomes" id="UP000197269">
    <property type="component" value="Unassembled WGS sequence"/>
</dbReference>
<evidence type="ECO:0000256" key="2">
    <source>
        <dbReference type="ARBA" id="ARBA00012727"/>
    </source>
</evidence>
<protein>
    <recommendedName>
        <fullName evidence="2">DNA ligase (ATP)</fullName>
        <ecNumber evidence="2">6.5.1.1</ecNumber>
    </recommendedName>
</protein>
<dbReference type="GO" id="GO:0003910">
    <property type="term" value="F:DNA ligase (ATP) activity"/>
    <property type="evidence" value="ECO:0007669"/>
    <property type="project" value="UniProtKB-EC"/>
</dbReference>
<dbReference type="NCBIfam" id="TIGR02779">
    <property type="entry name" value="NHEJ_ligase_lig"/>
    <property type="match status" value="1"/>
</dbReference>
<dbReference type="Gene3D" id="2.40.50.140">
    <property type="entry name" value="Nucleic acid-binding proteins"/>
    <property type="match status" value="1"/>
</dbReference>
<dbReference type="Pfam" id="PF04679">
    <property type="entry name" value="DNA_ligase_A_C"/>
    <property type="match status" value="1"/>
</dbReference>
<dbReference type="Pfam" id="PF01068">
    <property type="entry name" value="DNA_ligase_A_M"/>
    <property type="match status" value="1"/>
</dbReference>
<evidence type="ECO:0000313" key="7">
    <source>
        <dbReference type="EMBL" id="OWO89696.1"/>
    </source>
</evidence>
<name>A0A246DKT0_9HYPH</name>
<organism evidence="7 8">
    <name type="scientific">Rhizobium esperanzae</name>
    <dbReference type="NCBI Taxonomy" id="1967781"/>
    <lineage>
        <taxon>Bacteria</taxon>
        <taxon>Pseudomonadati</taxon>
        <taxon>Pseudomonadota</taxon>
        <taxon>Alphaproteobacteria</taxon>
        <taxon>Hyphomicrobiales</taxon>
        <taxon>Rhizobiaceae</taxon>
        <taxon>Rhizobium/Agrobacterium group</taxon>
        <taxon>Rhizobium</taxon>
    </lineage>
</organism>
<dbReference type="InterPro" id="IPR050191">
    <property type="entry name" value="ATP-dep_DNA_ligase"/>
</dbReference>
<dbReference type="SUPFAM" id="SSF56091">
    <property type="entry name" value="DNA ligase/mRNA capping enzyme, catalytic domain"/>
    <property type="match status" value="1"/>
</dbReference>
<comment type="similarity">
    <text evidence="1">Belongs to the ATP-dependent DNA ligase family.</text>
</comment>
<dbReference type="RefSeq" id="WP_088397226.1">
    <property type="nucleotide sequence ID" value="NZ_MXPU01000040.1"/>
</dbReference>
<evidence type="ECO:0000259" key="6">
    <source>
        <dbReference type="PROSITE" id="PS50160"/>
    </source>
</evidence>
<dbReference type="PROSITE" id="PS50160">
    <property type="entry name" value="DNA_LIGASE_A3"/>
    <property type="match status" value="1"/>
</dbReference>
<dbReference type="InterPro" id="IPR012340">
    <property type="entry name" value="NA-bd_OB-fold"/>
</dbReference>
<evidence type="ECO:0000256" key="4">
    <source>
        <dbReference type="ARBA" id="ARBA00034003"/>
    </source>
</evidence>
<evidence type="ECO:0000256" key="5">
    <source>
        <dbReference type="SAM" id="MobiDB-lite"/>
    </source>
</evidence>
<comment type="catalytic activity">
    <reaction evidence="4">
        <text>ATP + (deoxyribonucleotide)n-3'-hydroxyl + 5'-phospho-(deoxyribonucleotide)m = (deoxyribonucleotide)n+m + AMP + diphosphate.</text>
        <dbReference type="EC" id="6.5.1.1"/>
    </reaction>
</comment>
<feature type="region of interest" description="Disordered" evidence="5">
    <location>
        <begin position="1"/>
        <end position="41"/>
    </location>
</feature>
<dbReference type="SUPFAM" id="SSF50249">
    <property type="entry name" value="Nucleic acid-binding proteins"/>
    <property type="match status" value="1"/>
</dbReference>
<dbReference type="PANTHER" id="PTHR45674:SF4">
    <property type="entry name" value="DNA LIGASE 1"/>
    <property type="match status" value="1"/>
</dbReference>
<proteinExistence type="inferred from homology"/>
<dbReference type="InterPro" id="IPR012310">
    <property type="entry name" value="DNA_ligase_ATP-dep_cent"/>
</dbReference>
<evidence type="ECO:0000256" key="3">
    <source>
        <dbReference type="ARBA" id="ARBA00022598"/>
    </source>
</evidence>
<comment type="caution">
    <text evidence="7">The sequence shown here is derived from an EMBL/GenBank/DDBJ whole genome shotgun (WGS) entry which is preliminary data.</text>
</comment>
<sequence>MTKPPRRPRSKPLLRDEPAPLQSRPIRKRNKAQPALSLDPMPRRVEPALAKLLQRPPSGDHWSWEIKWDGYRIAIHAEPGGIRILTRGGYDWTDRFPGIEAAARALGPASMIIDGEGVVLDEQGRSDFNALQKALGAVGRRSGNLTAGNAICMAFDLLYLDGHDLREEPYRTRRHLLEETLRGFEGAIRLSEEIDADPAVLLDHACTLGLEGIVGKNRYSRYRSGRSGDWVKLKCVQSGSFLIVGYEPSVQAWGGFRALLLGAYKGRDLVYVGSVGTGFKEREAIRLRTMMNKLPWRRKAPPVVYEGTRRAVWVQPTLIAEIDLRQWTPDMMLRHASYKGLRERQDNADVFRLETGEEP</sequence>